<comment type="caution">
    <text evidence="14">The sequence shown here is derived from an EMBL/GenBank/DDBJ whole genome shotgun (WGS) entry which is preliminary data.</text>
</comment>
<dbReference type="Gene3D" id="1.10.510.10">
    <property type="entry name" value="Transferase(Phosphotransferase) domain 1"/>
    <property type="match status" value="1"/>
</dbReference>
<dbReference type="InterPro" id="IPR008271">
    <property type="entry name" value="Ser/Thr_kinase_AS"/>
</dbReference>
<evidence type="ECO:0000256" key="6">
    <source>
        <dbReference type="ARBA" id="ARBA00022741"/>
    </source>
</evidence>
<evidence type="ECO:0000256" key="7">
    <source>
        <dbReference type="ARBA" id="ARBA00022777"/>
    </source>
</evidence>
<keyword evidence="3" id="KW-0723">Serine/threonine-protein kinase</keyword>
<feature type="compositionally biased region" description="Low complexity" evidence="12">
    <location>
        <begin position="92"/>
        <end position="101"/>
    </location>
</feature>
<evidence type="ECO:0000256" key="9">
    <source>
        <dbReference type="ARBA" id="ARBA00047899"/>
    </source>
</evidence>
<dbReference type="Pfam" id="PF16797">
    <property type="entry name" value="Fungal_KA1"/>
    <property type="match status" value="1"/>
</dbReference>
<dbReference type="InterPro" id="IPR043024">
    <property type="entry name" value="KA1_sf_fungal"/>
</dbReference>
<feature type="region of interest" description="Disordered" evidence="12">
    <location>
        <begin position="1"/>
        <end position="55"/>
    </location>
</feature>
<dbReference type="SMART" id="SM00220">
    <property type="entry name" value="S_TKc"/>
    <property type="match status" value="1"/>
</dbReference>
<dbReference type="EC" id="2.7.11.1" evidence="2"/>
<dbReference type="InterPro" id="IPR017441">
    <property type="entry name" value="Protein_kinase_ATP_BS"/>
</dbReference>
<dbReference type="PROSITE" id="PS00107">
    <property type="entry name" value="PROTEIN_KINASE_ATP"/>
    <property type="match status" value="1"/>
</dbReference>
<feature type="region of interest" description="Disordered" evidence="12">
    <location>
        <begin position="614"/>
        <end position="706"/>
    </location>
</feature>
<evidence type="ECO:0000256" key="4">
    <source>
        <dbReference type="ARBA" id="ARBA00022553"/>
    </source>
</evidence>
<feature type="region of interest" description="Disordered" evidence="12">
    <location>
        <begin position="81"/>
        <end position="116"/>
    </location>
</feature>
<evidence type="ECO:0000256" key="5">
    <source>
        <dbReference type="ARBA" id="ARBA00022679"/>
    </source>
</evidence>
<comment type="catalytic activity">
    <reaction evidence="9">
        <text>L-threonyl-[protein] + ATP = O-phospho-L-threonyl-[protein] + ADP + H(+)</text>
        <dbReference type="Rhea" id="RHEA:46608"/>
        <dbReference type="Rhea" id="RHEA-COMP:11060"/>
        <dbReference type="Rhea" id="RHEA-COMP:11605"/>
        <dbReference type="ChEBI" id="CHEBI:15378"/>
        <dbReference type="ChEBI" id="CHEBI:30013"/>
        <dbReference type="ChEBI" id="CHEBI:30616"/>
        <dbReference type="ChEBI" id="CHEBI:61977"/>
        <dbReference type="ChEBI" id="CHEBI:456216"/>
        <dbReference type="EC" id="2.7.11.1"/>
    </reaction>
</comment>
<proteinExistence type="inferred from homology"/>
<feature type="compositionally biased region" description="Low complexity" evidence="12">
    <location>
        <begin position="980"/>
        <end position="991"/>
    </location>
</feature>
<dbReference type="EMBL" id="JAVRRG010000097">
    <property type="protein sequence ID" value="KAK5086234.1"/>
    <property type="molecule type" value="Genomic_DNA"/>
</dbReference>
<evidence type="ECO:0000256" key="12">
    <source>
        <dbReference type="SAM" id="MobiDB-lite"/>
    </source>
</evidence>
<comment type="catalytic activity">
    <reaction evidence="10">
        <text>L-seryl-[protein] + ATP = O-phospho-L-seryl-[protein] + ADP + H(+)</text>
        <dbReference type="Rhea" id="RHEA:17989"/>
        <dbReference type="Rhea" id="RHEA-COMP:9863"/>
        <dbReference type="Rhea" id="RHEA-COMP:11604"/>
        <dbReference type="ChEBI" id="CHEBI:15378"/>
        <dbReference type="ChEBI" id="CHEBI:29999"/>
        <dbReference type="ChEBI" id="CHEBI:30616"/>
        <dbReference type="ChEBI" id="CHEBI:83421"/>
        <dbReference type="ChEBI" id="CHEBI:456216"/>
        <dbReference type="EC" id="2.7.11.1"/>
    </reaction>
</comment>
<accession>A0ABR0K4T9</accession>
<dbReference type="CDD" id="cd14081">
    <property type="entry name" value="STKc_BRSK1_2"/>
    <property type="match status" value="1"/>
</dbReference>
<feature type="compositionally biased region" description="Low complexity" evidence="12">
    <location>
        <begin position="24"/>
        <end position="34"/>
    </location>
</feature>
<evidence type="ECO:0000256" key="2">
    <source>
        <dbReference type="ARBA" id="ARBA00012513"/>
    </source>
</evidence>
<dbReference type="PANTHER" id="PTHR24346:SF110">
    <property type="entry name" value="NON-SPECIFIC SERINE_THREONINE PROTEIN KINASE"/>
    <property type="match status" value="1"/>
</dbReference>
<organism evidence="14 15">
    <name type="scientific">Lithohypha guttulata</name>
    <dbReference type="NCBI Taxonomy" id="1690604"/>
    <lineage>
        <taxon>Eukaryota</taxon>
        <taxon>Fungi</taxon>
        <taxon>Dikarya</taxon>
        <taxon>Ascomycota</taxon>
        <taxon>Pezizomycotina</taxon>
        <taxon>Eurotiomycetes</taxon>
        <taxon>Chaetothyriomycetidae</taxon>
        <taxon>Chaetothyriales</taxon>
        <taxon>Trichomeriaceae</taxon>
        <taxon>Lithohypha</taxon>
    </lineage>
</organism>
<feature type="compositionally biased region" description="Basic and acidic residues" evidence="12">
    <location>
        <begin position="969"/>
        <end position="979"/>
    </location>
</feature>
<dbReference type="PROSITE" id="PS00108">
    <property type="entry name" value="PROTEIN_KINASE_ST"/>
    <property type="match status" value="1"/>
</dbReference>
<feature type="region of interest" description="Disordered" evidence="12">
    <location>
        <begin position="876"/>
        <end position="915"/>
    </location>
</feature>
<sequence length="1219" mass="136729">MEHKGRTSQSNITRTPLAERQPRARPSSAQSRASEYSKLPIPSRIPHHESVRPEGNLSVIARTSAPSPRPVNGRAFAIAEDDAESHKRDSQISTTSTISTSKGKRKTHIGPWQLGRTLGKGATGRVRLAKHALTGQTAAIKIVSKKAAAMVQSASMRHMDNDSTVSSNIQGTRTMPFGIEREIVIMKLIEHPNIMSLYDIWENRGELYLVLEYVEGGELFDYVMRNRALPEAEAVRLLRQLIAGLAYCHRFNICHRDLKPENILLDVDHNIKIADFGMAAMQPDGQYLTTSCGSPHYAAPEIVSGKQYHGNTSDIWSVGIILYAMLNGFLPFDGRDIHDTLRLVRKGEYYLSPNLGQEASDLIQKMLQKNPDNRITMDEIWSHPLLRRYEKVHASLAAPNKLVGPPPPLTVADCGPRRIRAAEIDRELLRNLQVLWHGLGEAEVIKRLTSDGPNFEKLFYWALIRFREEQLENYPGESLQYPASDYHHAKQPAQRLPRSSTKTALHQRRASQFSIVSEGSISRAAYYKNPLTAASKTTQGSYDPYRASRSPIAQVQKDGTTVIVRRPGSRSSAQRLPSCSLRHGLHERAPSIVPDVPSVTSQEVQNTFELKRTTYSTVSSQNSLASSQRHRAFRKSTSYRRNVSFQHRRQRSSYSTSISRVNSPSASTSRPVTRESNQTFSDSRSTPSLPTPTHVIRPKRPASDLELRTTRAAHMPWRDDARKVSAELSKICEEAFNRSSVSCVSDISQQGPIDSPATTASPPAAPLAKAGRGQPIALTPVLKDLMDRRQKIIESWGDGDPQMLADLVGTVDRRIAEEKRLLEATVDRRAASDPTNNKSKLLPEASSTLDTMRNLKRNRTQDIRAVSDPVKEHNNTIRMVTPDPTSPLTRVGPRSSKAMPINSLKGGPNTLDRSRDSYDRRLLTGQHLEPILEDPSKQIDRQSLTEYKKWSWLSKKGSAGSEEFPPTPPRKDTPKDKQSRTTSSLSSTSTESKQDGVTVEETEAKKRSWFQKVFTKRRKEKSLPIDVDHKFVPDNEEDVDTVEDLFTPARGAPTRRGHRQIPSMEGVAISSATPRPEASQNWFAKFLHLKPATNFVVMQASKAHSRREIVKILREWRKFGIRDVAVEKRPAGDVIRARVDVINYLHIRPVQFYANIYTVLERGKIAQLSIVKFTQEKGAASSFHRVVSTMESVLKENDLILNDAEKRKKILKSMKQAGL</sequence>
<dbReference type="PANTHER" id="PTHR24346">
    <property type="entry name" value="MAP/MICROTUBULE AFFINITY-REGULATING KINASE"/>
    <property type="match status" value="1"/>
</dbReference>
<keyword evidence="8 11" id="KW-0067">ATP-binding</keyword>
<evidence type="ECO:0000259" key="13">
    <source>
        <dbReference type="PROSITE" id="PS50011"/>
    </source>
</evidence>
<keyword evidence="4" id="KW-0597">Phosphoprotein</keyword>
<evidence type="ECO:0000256" key="1">
    <source>
        <dbReference type="ARBA" id="ARBA00010791"/>
    </source>
</evidence>
<feature type="compositionally biased region" description="Polar residues" evidence="12">
    <location>
        <begin position="652"/>
        <end position="688"/>
    </location>
</feature>
<evidence type="ECO:0000313" key="15">
    <source>
        <dbReference type="Proteomes" id="UP001345013"/>
    </source>
</evidence>
<feature type="domain" description="Protein kinase" evidence="13">
    <location>
        <begin position="112"/>
        <end position="386"/>
    </location>
</feature>
<dbReference type="GO" id="GO:0004674">
    <property type="term" value="F:protein serine/threonine kinase activity"/>
    <property type="evidence" value="ECO:0007669"/>
    <property type="project" value="UniProtKB-EC"/>
</dbReference>
<dbReference type="Proteomes" id="UP001345013">
    <property type="component" value="Unassembled WGS sequence"/>
</dbReference>
<evidence type="ECO:0000256" key="10">
    <source>
        <dbReference type="ARBA" id="ARBA00048679"/>
    </source>
</evidence>
<keyword evidence="15" id="KW-1185">Reference proteome</keyword>
<dbReference type="InterPro" id="IPR031850">
    <property type="entry name" value="Fungal_KA1_dom"/>
</dbReference>
<evidence type="ECO:0000256" key="3">
    <source>
        <dbReference type="ARBA" id="ARBA00022527"/>
    </source>
</evidence>
<dbReference type="Pfam" id="PF00069">
    <property type="entry name" value="Pkinase"/>
    <property type="match status" value="1"/>
</dbReference>
<feature type="region of interest" description="Disordered" evidence="12">
    <location>
        <begin position="955"/>
        <end position="1002"/>
    </location>
</feature>
<keyword evidence="7 14" id="KW-0418">Kinase</keyword>
<dbReference type="InterPro" id="IPR011009">
    <property type="entry name" value="Kinase-like_dom_sf"/>
</dbReference>
<feature type="compositionally biased region" description="Polar residues" evidence="12">
    <location>
        <begin position="614"/>
        <end position="627"/>
    </location>
</feature>
<dbReference type="InterPro" id="IPR000719">
    <property type="entry name" value="Prot_kinase_dom"/>
</dbReference>
<feature type="compositionally biased region" description="Basic residues" evidence="12">
    <location>
        <begin position="628"/>
        <end position="638"/>
    </location>
</feature>
<reference evidence="14 15" key="1">
    <citation type="submission" date="2023-08" db="EMBL/GenBank/DDBJ databases">
        <title>Black Yeasts Isolated from many extreme environments.</title>
        <authorList>
            <person name="Coleine C."/>
            <person name="Stajich J.E."/>
            <person name="Selbmann L."/>
        </authorList>
    </citation>
    <scope>NUCLEOTIDE SEQUENCE [LARGE SCALE GENOMIC DNA]</scope>
    <source>
        <strain evidence="14 15">CCFEE 5885</strain>
    </source>
</reference>
<evidence type="ECO:0000313" key="14">
    <source>
        <dbReference type="EMBL" id="KAK5086234.1"/>
    </source>
</evidence>
<dbReference type="SUPFAM" id="SSF56112">
    <property type="entry name" value="Protein kinase-like (PK-like)"/>
    <property type="match status" value="1"/>
</dbReference>
<feature type="region of interest" description="Disordered" evidence="12">
    <location>
        <begin position="747"/>
        <end position="770"/>
    </location>
</feature>
<feature type="binding site" evidence="11">
    <location>
        <position position="141"/>
    </location>
    <ligand>
        <name>ATP</name>
        <dbReference type="ChEBI" id="CHEBI:30616"/>
    </ligand>
</feature>
<protein>
    <recommendedName>
        <fullName evidence="2">non-specific serine/threonine protein kinase</fullName>
        <ecNumber evidence="2">2.7.11.1</ecNumber>
    </recommendedName>
</protein>
<dbReference type="PROSITE" id="PS50011">
    <property type="entry name" value="PROTEIN_KINASE_DOM"/>
    <property type="match status" value="1"/>
</dbReference>
<evidence type="ECO:0000256" key="8">
    <source>
        <dbReference type="ARBA" id="ARBA00022840"/>
    </source>
</evidence>
<keyword evidence="6 11" id="KW-0547">Nucleotide-binding</keyword>
<comment type="similarity">
    <text evidence="1">Belongs to the protein kinase superfamily. CAMK Ser/Thr protein kinase family. NIM1 subfamily.</text>
</comment>
<evidence type="ECO:0000256" key="11">
    <source>
        <dbReference type="PROSITE-ProRule" id="PRU10141"/>
    </source>
</evidence>
<gene>
    <name evidence="14" type="primary">GIN4</name>
    <name evidence="14" type="ORF">LTR24_006952</name>
</gene>
<dbReference type="Gene3D" id="3.30.310.220">
    <property type="entry name" value="Fungal kinase associated-1 domain"/>
    <property type="match status" value="1"/>
</dbReference>
<keyword evidence="5 14" id="KW-0808">Transferase</keyword>
<name>A0ABR0K4T9_9EURO</name>